<dbReference type="Pfam" id="PF00004">
    <property type="entry name" value="AAA"/>
    <property type="match status" value="1"/>
</dbReference>
<evidence type="ECO:0000313" key="3">
    <source>
        <dbReference type="RefSeq" id="XP_018438928.1"/>
    </source>
</evidence>
<dbReference type="RefSeq" id="XP_018438928.1">
    <property type="nucleotide sequence ID" value="XM_018583426.2"/>
</dbReference>
<dbReference type="GO" id="GO:0005524">
    <property type="term" value="F:ATP binding"/>
    <property type="evidence" value="ECO:0007669"/>
    <property type="project" value="InterPro"/>
</dbReference>
<sequence>MGIANHLILTDEIDKLGRGHAGDPASALLDLLDPEQNANFLDHYLDVTIDLSKVLFVCTANLIDMIPNHLLDRMEVISIAGYITDEKVHIARDYLEKIARGDCGIKPVQVEVNDAALLSLIENYCREDLQEGAVAVAENQFL</sequence>
<dbReference type="Gene3D" id="1.10.8.60">
    <property type="match status" value="1"/>
</dbReference>
<gene>
    <name evidence="3 4 5 6" type="primary">LOC108811376</name>
</gene>
<reference evidence="3 4" key="2">
    <citation type="submission" date="2025-04" db="UniProtKB">
        <authorList>
            <consortium name="RefSeq"/>
        </authorList>
    </citation>
    <scope>IDENTIFICATION</scope>
    <source>
        <tissue evidence="3 4">Leaf</tissue>
    </source>
</reference>
<dbReference type="GO" id="GO:0003697">
    <property type="term" value="F:single-stranded DNA binding"/>
    <property type="evidence" value="ECO:0007669"/>
    <property type="project" value="TreeGrafter"/>
</dbReference>
<dbReference type="PANTHER" id="PTHR43718:SF2">
    <property type="entry name" value="LON PROTEASE HOMOLOG, MITOCHONDRIAL"/>
    <property type="match status" value="1"/>
</dbReference>
<dbReference type="RefSeq" id="XP_056846017.1">
    <property type="nucleotide sequence ID" value="XM_056990037.1"/>
</dbReference>
<dbReference type="OrthoDB" id="2411602at2759"/>
<dbReference type="GO" id="GO:0007005">
    <property type="term" value="P:mitochondrion organization"/>
    <property type="evidence" value="ECO:0007669"/>
    <property type="project" value="TreeGrafter"/>
</dbReference>
<evidence type="ECO:0000313" key="4">
    <source>
        <dbReference type="RefSeq" id="XP_056846015.1"/>
    </source>
</evidence>
<keyword evidence="2" id="KW-1185">Reference proteome</keyword>
<dbReference type="SUPFAM" id="SSF52540">
    <property type="entry name" value="P-loop containing nucleoside triphosphate hydrolases"/>
    <property type="match status" value="1"/>
</dbReference>
<dbReference type="InterPro" id="IPR003959">
    <property type="entry name" value="ATPase_AAA_core"/>
</dbReference>
<dbReference type="InterPro" id="IPR027417">
    <property type="entry name" value="P-loop_NTPase"/>
</dbReference>
<evidence type="ECO:0000259" key="1">
    <source>
        <dbReference type="Pfam" id="PF00004"/>
    </source>
</evidence>
<evidence type="ECO:0000313" key="6">
    <source>
        <dbReference type="RefSeq" id="XP_056846017.1"/>
    </source>
</evidence>
<evidence type="ECO:0000313" key="5">
    <source>
        <dbReference type="RefSeq" id="XP_056846016.1"/>
    </source>
</evidence>
<keyword evidence="3 4" id="KW-0378">Hydrolase</keyword>
<dbReference type="GO" id="GO:0051131">
    <property type="term" value="P:chaperone-mediated protein complex assembly"/>
    <property type="evidence" value="ECO:0007669"/>
    <property type="project" value="TreeGrafter"/>
</dbReference>
<organism evidence="2 4">
    <name type="scientific">Raphanus sativus</name>
    <name type="common">Radish</name>
    <name type="synonym">Raphanus raphanistrum var. sativus</name>
    <dbReference type="NCBI Taxonomy" id="3726"/>
    <lineage>
        <taxon>Eukaryota</taxon>
        <taxon>Viridiplantae</taxon>
        <taxon>Streptophyta</taxon>
        <taxon>Embryophyta</taxon>
        <taxon>Tracheophyta</taxon>
        <taxon>Spermatophyta</taxon>
        <taxon>Magnoliopsida</taxon>
        <taxon>eudicotyledons</taxon>
        <taxon>Gunneridae</taxon>
        <taxon>Pentapetalae</taxon>
        <taxon>rosids</taxon>
        <taxon>malvids</taxon>
        <taxon>Brassicales</taxon>
        <taxon>Brassicaceae</taxon>
        <taxon>Brassiceae</taxon>
        <taxon>Raphanus</taxon>
    </lineage>
</organism>
<dbReference type="AlphaFoldDB" id="A0A6J0JW15"/>
<name>A0A6J0JW15_RAPSA</name>
<dbReference type="PANTHER" id="PTHR43718">
    <property type="entry name" value="LON PROTEASE"/>
    <property type="match status" value="1"/>
</dbReference>
<dbReference type="Proteomes" id="UP000504610">
    <property type="component" value="Chromosome 6"/>
</dbReference>
<dbReference type="GO" id="GO:0004252">
    <property type="term" value="F:serine-type endopeptidase activity"/>
    <property type="evidence" value="ECO:0007669"/>
    <property type="project" value="InterPro"/>
</dbReference>
<accession>A0A6J0JW15</accession>
<feature type="domain" description="ATPase AAA-type core" evidence="1">
    <location>
        <begin position="6"/>
        <end position="77"/>
    </location>
</feature>
<dbReference type="GO" id="GO:0016887">
    <property type="term" value="F:ATP hydrolysis activity"/>
    <property type="evidence" value="ECO:0007669"/>
    <property type="project" value="InterPro"/>
</dbReference>
<keyword evidence="3 4" id="KW-0645">Protease</keyword>
<dbReference type="KEGG" id="rsz:108811376"/>
<dbReference type="InterPro" id="IPR027065">
    <property type="entry name" value="Lon_Prtase"/>
</dbReference>
<protein>
    <submittedName>
        <fullName evidence="3 4">Lon protease homolog 1, mitochondrial</fullName>
    </submittedName>
</protein>
<dbReference type="GO" id="GO:0004176">
    <property type="term" value="F:ATP-dependent peptidase activity"/>
    <property type="evidence" value="ECO:0007669"/>
    <property type="project" value="InterPro"/>
</dbReference>
<evidence type="ECO:0000313" key="2">
    <source>
        <dbReference type="Proteomes" id="UP000504610"/>
    </source>
</evidence>
<reference evidence="2" key="1">
    <citation type="journal article" date="2019" name="Database">
        <title>The radish genome database (RadishGD): an integrated information resource for radish genomics.</title>
        <authorList>
            <person name="Yu H.J."/>
            <person name="Baek S."/>
            <person name="Lee Y.J."/>
            <person name="Cho A."/>
            <person name="Mun J.H."/>
        </authorList>
    </citation>
    <scope>NUCLEOTIDE SEQUENCE [LARGE SCALE GENOMIC DNA]</scope>
    <source>
        <strain evidence="2">cv. WK10039</strain>
    </source>
</reference>
<dbReference type="Gene3D" id="3.40.50.300">
    <property type="entry name" value="P-loop containing nucleotide triphosphate hydrolases"/>
    <property type="match status" value="1"/>
</dbReference>
<dbReference type="GO" id="GO:0006515">
    <property type="term" value="P:protein quality control for misfolded or incompletely synthesized proteins"/>
    <property type="evidence" value="ECO:0007669"/>
    <property type="project" value="TreeGrafter"/>
</dbReference>
<proteinExistence type="predicted"/>
<dbReference type="RefSeq" id="XP_056846016.1">
    <property type="nucleotide sequence ID" value="XM_056990036.1"/>
</dbReference>
<dbReference type="GO" id="GO:0005759">
    <property type="term" value="C:mitochondrial matrix"/>
    <property type="evidence" value="ECO:0007669"/>
    <property type="project" value="TreeGrafter"/>
</dbReference>
<dbReference type="RefSeq" id="XP_056846015.1">
    <property type="nucleotide sequence ID" value="XM_056990035.1"/>
</dbReference>
<dbReference type="GeneID" id="108811376"/>